<proteinExistence type="predicted"/>
<evidence type="ECO:0000256" key="1">
    <source>
        <dbReference type="SAM" id="Phobius"/>
    </source>
</evidence>
<feature type="transmembrane region" description="Helical" evidence="1">
    <location>
        <begin position="43"/>
        <end position="60"/>
    </location>
</feature>
<evidence type="ECO:0000313" key="2">
    <source>
        <dbReference type="EMBL" id="ERT07843.1"/>
    </source>
</evidence>
<reference evidence="2 3" key="1">
    <citation type="journal article" date="2013" name="Front. Microbiol.">
        <title>Comparative genomic analyses of the cyanobacterium, Lyngbya aestuarii BL J, a powerful hydrogen producer.</title>
        <authorList>
            <person name="Kothari A."/>
            <person name="Vaughn M."/>
            <person name="Garcia-Pichel F."/>
        </authorList>
    </citation>
    <scope>NUCLEOTIDE SEQUENCE [LARGE SCALE GENOMIC DNA]</scope>
    <source>
        <strain evidence="2 3">BL J</strain>
    </source>
</reference>
<dbReference type="RefSeq" id="WP_023065999.1">
    <property type="nucleotide sequence ID" value="NZ_AUZM01000017.1"/>
</dbReference>
<protein>
    <submittedName>
        <fullName evidence="2">Uncharacterized protein</fullName>
    </submittedName>
</protein>
<dbReference type="OrthoDB" id="510625at2"/>
<keyword evidence="1" id="KW-1133">Transmembrane helix</keyword>
<gene>
    <name evidence="2" type="ORF">M595_2162</name>
</gene>
<feature type="transmembrane region" description="Helical" evidence="1">
    <location>
        <begin position="66"/>
        <end position="84"/>
    </location>
</feature>
<dbReference type="PATRIC" id="fig|1348334.3.peg.2097"/>
<keyword evidence="1" id="KW-0472">Membrane</keyword>
<dbReference type="AlphaFoldDB" id="U7QIW4"/>
<dbReference type="Proteomes" id="UP000017127">
    <property type="component" value="Unassembled WGS sequence"/>
</dbReference>
<dbReference type="EMBL" id="AUZM01000017">
    <property type="protein sequence ID" value="ERT07843.1"/>
    <property type="molecule type" value="Genomic_DNA"/>
</dbReference>
<keyword evidence="3" id="KW-1185">Reference proteome</keyword>
<sequence>MRSELQGLEITKGELKHLSGLGMNQVYRPATWQKFAKEGFKSLIISILILISYGILATVFEYHHPLLILTHVIIVISVLLDDLYKIFISVRNPDLLYIFDKIDRYNAIVQSLILHEDLEKAGNLEVKIYQREQVLAALNFLRADLVRALKTEKIIRKNKQFIANNQELLETDLSTIITPFNSDETTEPGRLLNESLQLATEVHQKLKQLQQKHSTR</sequence>
<name>U7QIW4_9CYAN</name>
<keyword evidence="1" id="KW-0812">Transmembrane</keyword>
<organism evidence="2 3">
    <name type="scientific">Lyngbya aestuarii BL J</name>
    <dbReference type="NCBI Taxonomy" id="1348334"/>
    <lineage>
        <taxon>Bacteria</taxon>
        <taxon>Bacillati</taxon>
        <taxon>Cyanobacteriota</taxon>
        <taxon>Cyanophyceae</taxon>
        <taxon>Oscillatoriophycideae</taxon>
        <taxon>Oscillatoriales</taxon>
        <taxon>Microcoleaceae</taxon>
        <taxon>Lyngbya</taxon>
    </lineage>
</organism>
<accession>U7QIW4</accession>
<comment type="caution">
    <text evidence="2">The sequence shown here is derived from an EMBL/GenBank/DDBJ whole genome shotgun (WGS) entry which is preliminary data.</text>
</comment>
<evidence type="ECO:0000313" key="3">
    <source>
        <dbReference type="Proteomes" id="UP000017127"/>
    </source>
</evidence>